<dbReference type="AlphaFoldDB" id="A0AAX4HVK9"/>
<dbReference type="InterPro" id="IPR010323">
    <property type="entry name" value="DUF924"/>
</dbReference>
<dbReference type="Gene3D" id="1.20.58.320">
    <property type="entry name" value="TPR-like"/>
    <property type="match status" value="1"/>
</dbReference>
<gene>
    <name evidence="1" type="ORF">SOO65_09680</name>
</gene>
<evidence type="ECO:0000313" key="1">
    <source>
        <dbReference type="EMBL" id="WPU67021.1"/>
    </source>
</evidence>
<evidence type="ECO:0000313" key="2">
    <source>
        <dbReference type="Proteomes" id="UP001324634"/>
    </source>
</evidence>
<dbReference type="RefSeq" id="WP_321399800.1">
    <property type="nucleotide sequence ID" value="NZ_CP139487.1"/>
</dbReference>
<dbReference type="Gene3D" id="1.25.40.10">
    <property type="entry name" value="Tetratricopeptide repeat domain"/>
    <property type="match status" value="1"/>
</dbReference>
<protein>
    <submittedName>
        <fullName evidence="1">DUF924 family protein</fullName>
    </submittedName>
</protein>
<dbReference type="KEGG" id="psti:SOO65_09680"/>
<keyword evidence="2" id="KW-1185">Reference proteome</keyword>
<reference evidence="1 2" key="1">
    <citation type="submission" date="2023-11" db="EMBL/GenBank/DDBJ databases">
        <title>Peredibacter starrii A3.12.</title>
        <authorList>
            <person name="Mitchell R.J."/>
        </authorList>
    </citation>
    <scope>NUCLEOTIDE SEQUENCE [LARGE SCALE GENOMIC DNA]</scope>
    <source>
        <strain evidence="1 2">A3.12</strain>
    </source>
</reference>
<dbReference type="EMBL" id="CP139487">
    <property type="protein sequence ID" value="WPU67021.1"/>
    <property type="molecule type" value="Genomic_DNA"/>
</dbReference>
<dbReference type="Proteomes" id="UP001324634">
    <property type="component" value="Chromosome"/>
</dbReference>
<sequence length="190" mass="22906">MNWQDLHRFWFGDISLTPEYYERQIGRWFMQTYPKFDWVCEHQFAPWLHELKSMPENLFPRDYLALILLFDQIPRNTFRNDKRAVRYDQLAQKLTLKALGTELETSLTLPERMFLYLPLEHSENLKLQELSVEKFFELHKEAPKDLQSWTWDCLDYALEHQKMIKQFGRFTYRDSWADTSSSGAGVLLSI</sequence>
<dbReference type="Pfam" id="PF06041">
    <property type="entry name" value="DUF924"/>
    <property type="match status" value="1"/>
</dbReference>
<dbReference type="InterPro" id="IPR011990">
    <property type="entry name" value="TPR-like_helical_dom_sf"/>
</dbReference>
<dbReference type="SUPFAM" id="SSF48452">
    <property type="entry name" value="TPR-like"/>
    <property type="match status" value="1"/>
</dbReference>
<organism evidence="1 2">
    <name type="scientific">Peredibacter starrii</name>
    <dbReference type="NCBI Taxonomy" id="28202"/>
    <lineage>
        <taxon>Bacteria</taxon>
        <taxon>Pseudomonadati</taxon>
        <taxon>Bdellovibrionota</taxon>
        <taxon>Bacteriovoracia</taxon>
        <taxon>Bacteriovoracales</taxon>
        <taxon>Bacteriovoracaceae</taxon>
        <taxon>Peredibacter</taxon>
    </lineage>
</organism>
<proteinExistence type="predicted"/>
<name>A0AAX4HVK9_9BACT</name>
<accession>A0AAX4HVK9</accession>